<feature type="region of interest" description="Disordered" evidence="2">
    <location>
        <begin position="976"/>
        <end position="1051"/>
    </location>
</feature>
<keyword evidence="4" id="KW-1185">Reference proteome</keyword>
<keyword evidence="1" id="KW-0175">Coiled coil</keyword>
<feature type="compositionally biased region" description="Low complexity" evidence="2">
    <location>
        <begin position="1031"/>
        <end position="1046"/>
    </location>
</feature>
<feature type="coiled-coil region" evidence="1">
    <location>
        <begin position="911"/>
        <end position="942"/>
    </location>
</feature>
<protein>
    <submittedName>
        <fullName evidence="3">Uncharacterized protein</fullName>
    </submittedName>
</protein>
<feature type="coiled-coil region" evidence="1">
    <location>
        <begin position="739"/>
        <end position="805"/>
    </location>
</feature>
<feature type="region of interest" description="Disordered" evidence="2">
    <location>
        <begin position="1063"/>
        <end position="1082"/>
    </location>
</feature>
<feature type="compositionally biased region" description="Polar residues" evidence="2">
    <location>
        <begin position="1125"/>
        <end position="1155"/>
    </location>
</feature>
<feature type="compositionally biased region" description="Gly residues" evidence="2">
    <location>
        <begin position="983"/>
        <end position="1000"/>
    </location>
</feature>
<evidence type="ECO:0000256" key="1">
    <source>
        <dbReference type="SAM" id="Coils"/>
    </source>
</evidence>
<reference evidence="3 4" key="1">
    <citation type="submission" date="2014-06" db="EMBL/GenBank/DDBJ databases">
        <authorList>
            <person name="Swart Estienne"/>
        </authorList>
    </citation>
    <scope>NUCLEOTIDE SEQUENCE [LARGE SCALE GENOMIC DNA]</scope>
    <source>
        <strain evidence="3 4">130c</strain>
    </source>
</reference>
<dbReference type="Proteomes" id="UP000039865">
    <property type="component" value="Unassembled WGS sequence"/>
</dbReference>
<evidence type="ECO:0000256" key="2">
    <source>
        <dbReference type="SAM" id="MobiDB-lite"/>
    </source>
</evidence>
<evidence type="ECO:0000313" key="3">
    <source>
        <dbReference type="EMBL" id="CDW80963.1"/>
    </source>
</evidence>
<proteinExistence type="predicted"/>
<feature type="coiled-coil region" evidence="1">
    <location>
        <begin position="276"/>
        <end position="342"/>
    </location>
</feature>
<accession>A0A078AJJ1</accession>
<dbReference type="OrthoDB" id="313593at2759"/>
<feature type="coiled-coil region" evidence="1">
    <location>
        <begin position="637"/>
        <end position="714"/>
    </location>
</feature>
<organism evidence="3 4">
    <name type="scientific">Stylonychia lemnae</name>
    <name type="common">Ciliate</name>
    <dbReference type="NCBI Taxonomy" id="5949"/>
    <lineage>
        <taxon>Eukaryota</taxon>
        <taxon>Sar</taxon>
        <taxon>Alveolata</taxon>
        <taxon>Ciliophora</taxon>
        <taxon>Intramacronucleata</taxon>
        <taxon>Spirotrichea</taxon>
        <taxon>Stichotrichia</taxon>
        <taxon>Sporadotrichida</taxon>
        <taxon>Oxytrichidae</taxon>
        <taxon>Stylonychinae</taxon>
        <taxon>Stylonychia</taxon>
    </lineage>
</organism>
<feature type="compositionally biased region" description="Low complexity" evidence="2">
    <location>
        <begin position="1011"/>
        <end position="1022"/>
    </location>
</feature>
<evidence type="ECO:0000313" key="4">
    <source>
        <dbReference type="Proteomes" id="UP000039865"/>
    </source>
</evidence>
<feature type="coiled-coil region" evidence="1">
    <location>
        <begin position="371"/>
        <end position="594"/>
    </location>
</feature>
<dbReference type="EMBL" id="CCKQ01009473">
    <property type="protein sequence ID" value="CDW80963.1"/>
    <property type="molecule type" value="Genomic_DNA"/>
</dbReference>
<name>A0A078AJJ1_STYLE</name>
<sequence>MASTRKDTRLGFGQRDLINLSVKAQDIILKQGPQAVVGLGAGSYKTTDDLQFRVNLSMSMRDQPTNITTNISQEEHSKLINMLSILKLFEKVYQIDLKFKKQGIRNNSLFENSTVGQKMRKTTLNEKILENTTGAVGKKSNLIEEGIGMLLKENPFRGSGSTDRKTTVKMNPKVLETWINETLQDAEHLDIPGVILKPEHKNPISRYGIDRLALTNSGIPNEMVDRIFRALFVYSVGFYELIKKCLQHTERKYSIITSIWKVFSILLEYCCKTDYRMLISEISKEHKDELDKLEKEFQAKFQEQAHNERILKQNMEILQKYNEELEKDRTNERQMRLKLEEEYMQNTKNHEEEVQLRLKFESKLNNMHSVHRDLETRYKRALNELATLQNSNEQLSNRSNQQLDEITVLKTIKAENESRLAYSEEKLQSLQREINIKIKQVEDYEKRYIDTQDDLDLTKYKLQEAQKDITELRLKGDVYDSQVHGLKNEKQHLTLELKETKDLQKIYETKCSELMNEINKINVEFQESKREIIGFGEIQKERDERIEKLKKELRELKIVHEELDLKHGTLSIQYEKVKEQYETCKRDLDDAIEKLHVTNKVRHETEVKLHEEVDKNKSLNDIIKDKDDILSKRTQEIEELDKRTIELERMNEALEIKKAGVERQYELTKKQLNEKVQNLNDVLSSEKETREMWIERYEKEQRDHTATNAQLLQSKSQLKDQVLQSKNAEIKLSTQIKANEVLSESNMRLQDNLNEALAKCENLERELNTQKEIMKQMDQSKKEYIQKLKRELESVESRFSQKLDQISMITEDYHSRASKNWLEFNLIKAKLQETQDLYDKELLRVIQKEQKIEDIQQELRNSEMFTEELNQRYVELGNQKIIDDDQINQFKTKVDVLEQSNKHLKVDADQKIKYQNEYNELLKNTTQLKKQLQKTQAQSNQNINGSNTINGGDRADIQTQTNLIGPQLDQLLAGRPIPQMGQTDGGRPVGGQGVRVGGGGEIKKPPPRRQPYPSQSQTQQPQLQIGGVIGQQNSAQSQSNSLNASQRDFNNQPLNQSVQNQINQMSKKSSLASNPNNSNMTIQSQKNLDIGQTPKSNQQLIQSLYPQTTTNQIQRNNQIQFNSNEQNNVSQLTSPRSNNPMDYISQNPKKINDYNSNLEDTMASKISPSHRQQKSKANENNTISSILQSPQGTIVQGQINSGQKFMPQPNNAQQTSLQQDFQNQNSNDYQTIQSNLPHNQSQDDSQFMTNSGIIASYTQQIQSQTQQQYPNQMQMSDRNNFQQYKNNNNVIPEQLYEDEEDNKRTPGRGSGNSVFEGQLYTQSNQSNKNAFANQVIRKTSNNSQVVYGNKGVTKPIVEYKGLNTVMRNQSNKNYNDQDIQKTITGENSNNSRVSKVSNQMMQNLPSKQNSKEQIYDEDEENEIEDEIQNENQAFTGFADEEDEFNQNDYQEREISRQNEDSLAQDSIMNQSGYNTQNLQMNQQMVNQSRMKIDISSQERRNMGGVVPGQTNNNNTSLQSPLSQVSSGYSNNLIQNKFGMQQQLNPGHPSQMIQDNRKVKGKTSIRTLIKSAATRENQ</sequence>
<feature type="region of interest" description="Disordered" evidence="2">
    <location>
        <begin position="1122"/>
        <end position="1155"/>
    </location>
</feature>
<feature type="coiled-coil region" evidence="1">
    <location>
        <begin position="838"/>
        <end position="872"/>
    </location>
</feature>
<dbReference type="InParanoid" id="A0A078AJJ1"/>
<gene>
    <name evidence="3" type="primary">Contig5284.g5665</name>
    <name evidence="3" type="ORF">STYLEM_9969</name>
</gene>